<keyword evidence="4" id="KW-0521">NADP</keyword>
<dbReference type="GO" id="GO:0010181">
    <property type="term" value="F:FMN binding"/>
    <property type="evidence" value="ECO:0007669"/>
    <property type="project" value="InterPro"/>
</dbReference>
<evidence type="ECO:0000259" key="6">
    <source>
        <dbReference type="Pfam" id="PF00724"/>
    </source>
</evidence>
<reference evidence="7 8" key="2">
    <citation type="journal article" date="2016" name="Genome Announc.">
        <title>Draft Genome Sequence of a Biocontrol Rhizobacterium, Chryseobacterium kwangjuense Strain KJ1R5, Isolated from Pepper (Capsicum annuum).</title>
        <authorList>
            <person name="Jeong J.J."/>
            <person name="Park H."/>
            <person name="Park B.H."/>
            <person name="Mannaa M."/>
            <person name="Sang M.K."/>
            <person name="Choi I.G."/>
            <person name="Kim K.D."/>
        </authorList>
    </citation>
    <scope>NUCLEOTIDE SEQUENCE [LARGE SCALE GENOMIC DNA]</scope>
    <source>
        <strain evidence="7 8">KJ1R5</strain>
    </source>
</reference>
<dbReference type="PANTHER" id="PTHR43303">
    <property type="entry name" value="NADPH DEHYDROGENASE C23G7.10C-RELATED"/>
    <property type="match status" value="1"/>
</dbReference>
<evidence type="ECO:0000256" key="3">
    <source>
        <dbReference type="ARBA" id="ARBA00022643"/>
    </source>
</evidence>
<name>A0A135WKA3_9FLAO</name>
<proteinExistence type="predicted"/>
<keyword evidence="2" id="KW-0285">Flavoprotein</keyword>
<accession>A0A135WKA3</accession>
<keyword evidence="3" id="KW-0288">FMN</keyword>
<dbReference type="InterPro" id="IPR013785">
    <property type="entry name" value="Aldolase_TIM"/>
</dbReference>
<evidence type="ECO:0000256" key="4">
    <source>
        <dbReference type="ARBA" id="ARBA00022857"/>
    </source>
</evidence>
<evidence type="ECO:0000313" key="7">
    <source>
        <dbReference type="EMBL" id="KXH85337.1"/>
    </source>
</evidence>
<evidence type="ECO:0000256" key="2">
    <source>
        <dbReference type="ARBA" id="ARBA00022630"/>
    </source>
</evidence>
<dbReference type="Pfam" id="PF00724">
    <property type="entry name" value="Oxidored_FMN"/>
    <property type="match status" value="1"/>
</dbReference>
<dbReference type="InterPro" id="IPR001155">
    <property type="entry name" value="OxRdtase_FMN_N"/>
</dbReference>
<keyword evidence="5" id="KW-0560">Oxidoreductase</keyword>
<comment type="cofactor">
    <cofactor evidence="1">
        <name>FMN</name>
        <dbReference type="ChEBI" id="CHEBI:58210"/>
    </cofactor>
</comment>
<dbReference type="SUPFAM" id="SSF51395">
    <property type="entry name" value="FMN-linked oxidoreductases"/>
    <property type="match status" value="1"/>
</dbReference>
<dbReference type="EMBL" id="LPUR01000001">
    <property type="protein sequence ID" value="KXH85337.1"/>
    <property type="molecule type" value="Genomic_DNA"/>
</dbReference>
<gene>
    <name evidence="7" type="ORF">AU378_06190</name>
</gene>
<evidence type="ECO:0000313" key="8">
    <source>
        <dbReference type="Proteomes" id="UP000070513"/>
    </source>
</evidence>
<reference evidence="8" key="1">
    <citation type="submission" date="2015-12" db="EMBL/GenBank/DDBJ databases">
        <title>Genome sequence of a biocontrol rhizobacterium Chryseobacterium kwangjuense strain KJ1R5 isolated from pepper (Capsicum annuum L.).</title>
        <authorList>
            <person name="Jeong J.-J."/>
            <person name="Park H."/>
            <person name="Mannaa M."/>
            <person name="Sang M.K."/>
            <person name="Choi I.-G."/>
            <person name="Kim K.D."/>
        </authorList>
    </citation>
    <scope>NUCLEOTIDE SEQUENCE [LARGE SCALE GENOMIC DNA]</scope>
    <source>
        <strain evidence="8">KJ1R5</strain>
    </source>
</reference>
<organism evidence="7 8">
    <name type="scientific">Chryseobacterium kwangjuense</name>
    <dbReference type="NCBI Taxonomy" id="267125"/>
    <lineage>
        <taxon>Bacteria</taxon>
        <taxon>Pseudomonadati</taxon>
        <taxon>Bacteroidota</taxon>
        <taxon>Flavobacteriia</taxon>
        <taxon>Flavobacteriales</taxon>
        <taxon>Weeksellaceae</taxon>
        <taxon>Chryseobacterium group</taxon>
        <taxon>Chryseobacterium</taxon>
    </lineage>
</organism>
<evidence type="ECO:0000256" key="5">
    <source>
        <dbReference type="ARBA" id="ARBA00023002"/>
    </source>
</evidence>
<evidence type="ECO:0000256" key="1">
    <source>
        <dbReference type="ARBA" id="ARBA00001917"/>
    </source>
</evidence>
<dbReference type="AlphaFoldDB" id="A0A135WKA3"/>
<dbReference type="Proteomes" id="UP000070513">
    <property type="component" value="Unassembled WGS sequence"/>
</dbReference>
<sequence length="350" mass="39266">MLYTPIKFRNIELKNRWVMSPMCMYSCENGLANDFHFVHYGSRAQGGTGLIMVEATGVEPRGRITNHCMGIWNEEQAAELHKIVDFVHSRSESKIGIQLAHAGRKGSTWNNLQIPIEEGWETIAPSAIPYHPSERIPHVLTADEIKEHVQNFKEAARRAIKAGFDIIEIHGAHGYLIHQFLSPLSNIRTDEYGGSFENRIRFLLEIVDAVSEELNEDTALFVRISGTEYAENGWNIKDSVELAKVLKEHAVDLVDVSSGGNIHGAKIAVFDGYQVPFSSQVRNGAGVKTGTVGLITKVEQAEEILQKEEADLIFVAREILRNPYIAVQGSFEMKEDCFFPHQYTRAKIST</sequence>
<protein>
    <submittedName>
        <fullName evidence="7">Oxidoreductase</fullName>
    </submittedName>
</protein>
<dbReference type="RefSeq" id="WP_062649074.1">
    <property type="nucleotide sequence ID" value="NZ_LPUR01000001.1"/>
</dbReference>
<dbReference type="PANTHER" id="PTHR43303:SF4">
    <property type="entry name" value="NADPH DEHYDROGENASE C23G7.10C-RELATED"/>
    <property type="match status" value="1"/>
</dbReference>
<dbReference type="Gene3D" id="3.20.20.70">
    <property type="entry name" value="Aldolase class I"/>
    <property type="match status" value="1"/>
</dbReference>
<dbReference type="NCBIfam" id="NF010047">
    <property type="entry name" value="PRK13523.1"/>
    <property type="match status" value="1"/>
</dbReference>
<feature type="domain" description="NADH:flavin oxidoreductase/NADH oxidase N-terminal" evidence="6">
    <location>
        <begin position="2"/>
        <end position="326"/>
    </location>
</feature>
<dbReference type="OrthoDB" id="9772736at2"/>
<comment type="caution">
    <text evidence="7">The sequence shown here is derived from an EMBL/GenBank/DDBJ whole genome shotgun (WGS) entry which is preliminary data.</text>
</comment>
<dbReference type="GO" id="GO:0003959">
    <property type="term" value="F:NADPH dehydrogenase activity"/>
    <property type="evidence" value="ECO:0007669"/>
    <property type="project" value="InterPro"/>
</dbReference>
<dbReference type="CDD" id="cd02932">
    <property type="entry name" value="OYE_YqiM_FMN"/>
    <property type="match status" value="1"/>
</dbReference>
<dbReference type="GO" id="GO:0050661">
    <property type="term" value="F:NADP binding"/>
    <property type="evidence" value="ECO:0007669"/>
    <property type="project" value="InterPro"/>
</dbReference>
<dbReference type="InterPro" id="IPR044152">
    <property type="entry name" value="YqjM-like"/>
</dbReference>